<name>A0AAI9T4R2_SPIME</name>
<proteinExistence type="predicted"/>
<accession>A0AAI9T4R2</accession>
<comment type="caution">
    <text evidence="1">The sequence shown here is derived from an EMBL/GenBank/DDBJ whole genome shotgun (WGS) entry which is preliminary data.</text>
</comment>
<dbReference type="AlphaFoldDB" id="A0AAI9T4R2"/>
<dbReference type="RefSeq" id="WP_004028085.1">
    <property type="nucleotide sequence ID" value="NZ_AGBZ02000001.1"/>
</dbReference>
<dbReference type="Proteomes" id="UP000004057">
    <property type="component" value="Unassembled WGS sequence"/>
</dbReference>
<evidence type="ECO:0000313" key="1">
    <source>
        <dbReference type="EMBL" id="KAI93155.1"/>
    </source>
</evidence>
<gene>
    <name evidence="1" type="ORF">SPM_002810</name>
</gene>
<organism evidence="1 2">
    <name type="scientific">Spiroplasma melliferum KC3</name>
    <dbReference type="NCBI Taxonomy" id="570509"/>
    <lineage>
        <taxon>Bacteria</taxon>
        <taxon>Bacillati</taxon>
        <taxon>Mycoplasmatota</taxon>
        <taxon>Mollicutes</taxon>
        <taxon>Entomoplasmatales</taxon>
        <taxon>Spiroplasmataceae</taxon>
        <taxon>Spiroplasma</taxon>
    </lineage>
</organism>
<protein>
    <submittedName>
        <fullName evidence="1">Uncharacterized protein</fullName>
    </submittedName>
</protein>
<dbReference type="EMBL" id="AGBZ02000001">
    <property type="protein sequence ID" value="KAI93155.1"/>
    <property type="molecule type" value="Genomic_DNA"/>
</dbReference>
<sequence>MAVIQKWLDCEMPDCKSKVLARFKKDKNGDLVRQMQGDWPVQLCITHFKEFQIKMKETMLYMQQKNKELKDCLYTMIVKKN</sequence>
<reference evidence="1 2" key="1">
    <citation type="journal article" date="2012" name="J. Proteome Res.">
        <title>Application of Spiroplasma melliferum proteogenomic profiling for the discovery of virulence factors and pathogenicity mechanisms in host-associated spiroplasmas.</title>
        <authorList>
            <person name="Alexeev D."/>
            <person name="Kostrjukova E."/>
            <person name="Aliper A."/>
            <person name="Popenko A."/>
            <person name="Bazaleev N."/>
            <person name="Tyakht A."/>
            <person name="Selezneva O."/>
            <person name="Akopian T."/>
            <person name="Prichodko E."/>
            <person name="Kondratov I."/>
            <person name="Chukin M."/>
            <person name="Demina I."/>
            <person name="Galyamina M."/>
            <person name="Kamashev D."/>
            <person name="Vanyushkina A."/>
            <person name="Ladygina V."/>
            <person name="Levitskii S."/>
            <person name="Lazarev V."/>
            <person name="Govorun V."/>
        </authorList>
    </citation>
    <scope>NUCLEOTIDE SEQUENCE [LARGE SCALE GENOMIC DNA]</scope>
    <source>
        <strain evidence="1 2">KC3</strain>
    </source>
</reference>
<evidence type="ECO:0000313" key="2">
    <source>
        <dbReference type="Proteomes" id="UP000004057"/>
    </source>
</evidence>